<evidence type="ECO:0000313" key="2">
    <source>
        <dbReference type="EMBL" id="KAJ3046561.1"/>
    </source>
</evidence>
<evidence type="ECO:0000256" key="1">
    <source>
        <dbReference type="SAM" id="MobiDB-lite"/>
    </source>
</evidence>
<dbReference type="Proteomes" id="UP001212841">
    <property type="component" value="Unassembled WGS sequence"/>
</dbReference>
<dbReference type="AlphaFoldDB" id="A0AAD5S581"/>
<feature type="region of interest" description="Disordered" evidence="1">
    <location>
        <begin position="18"/>
        <end position="71"/>
    </location>
</feature>
<sequence>MLDENAYDAFVAYEWVTEYEEGGAEDEDEIEDDGDDGGDEEEEDDKEDDKEDVIMENEEEEKEGEVESLGMEGAWSSTILVLLQGTYGDTCGTLRAASAGYVGD</sequence>
<proteinExistence type="predicted"/>
<organism evidence="2 3">
    <name type="scientific">Rhizophlyctis rosea</name>
    <dbReference type="NCBI Taxonomy" id="64517"/>
    <lineage>
        <taxon>Eukaryota</taxon>
        <taxon>Fungi</taxon>
        <taxon>Fungi incertae sedis</taxon>
        <taxon>Chytridiomycota</taxon>
        <taxon>Chytridiomycota incertae sedis</taxon>
        <taxon>Chytridiomycetes</taxon>
        <taxon>Rhizophlyctidales</taxon>
        <taxon>Rhizophlyctidaceae</taxon>
        <taxon>Rhizophlyctis</taxon>
    </lineage>
</organism>
<comment type="caution">
    <text evidence="2">The sequence shown here is derived from an EMBL/GenBank/DDBJ whole genome shotgun (WGS) entry which is preliminary data.</text>
</comment>
<accession>A0AAD5S581</accession>
<gene>
    <name evidence="2" type="ORF">HK097_000756</name>
</gene>
<dbReference type="EMBL" id="JADGJD010001141">
    <property type="protein sequence ID" value="KAJ3046561.1"/>
    <property type="molecule type" value="Genomic_DNA"/>
</dbReference>
<name>A0AAD5S581_9FUNG</name>
<keyword evidence="3" id="KW-1185">Reference proteome</keyword>
<evidence type="ECO:0000313" key="3">
    <source>
        <dbReference type="Proteomes" id="UP001212841"/>
    </source>
</evidence>
<protein>
    <submittedName>
        <fullName evidence="2">Uncharacterized protein</fullName>
    </submittedName>
</protein>
<reference evidence="2" key="1">
    <citation type="submission" date="2020-05" db="EMBL/GenBank/DDBJ databases">
        <title>Phylogenomic resolution of chytrid fungi.</title>
        <authorList>
            <person name="Stajich J.E."/>
            <person name="Amses K."/>
            <person name="Simmons R."/>
            <person name="Seto K."/>
            <person name="Myers J."/>
            <person name="Bonds A."/>
            <person name="Quandt C.A."/>
            <person name="Barry K."/>
            <person name="Liu P."/>
            <person name="Grigoriev I."/>
            <person name="Longcore J.E."/>
            <person name="James T.Y."/>
        </authorList>
    </citation>
    <scope>NUCLEOTIDE SEQUENCE</scope>
    <source>
        <strain evidence="2">JEL0318</strain>
    </source>
</reference>
<feature type="compositionally biased region" description="Acidic residues" evidence="1">
    <location>
        <begin position="18"/>
        <end position="66"/>
    </location>
</feature>